<keyword evidence="4" id="KW-1185">Reference proteome</keyword>
<accession>A0A3N0W196</accession>
<proteinExistence type="predicted"/>
<dbReference type="Proteomes" id="UP000295709">
    <property type="component" value="Unassembled WGS sequence"/>
</dbReference>
<evidence type="ECO:0000313" key="3">
    <source>
        <dbReference type="Proteomes" id="UP000269375"/>
    </source>
</evidence>
<evidence type="ECO:0000313" key="4">
    <source>
        <dbReference type="Proteomes" id="UP000295709"/>
    </source>
</evidence>
<dbReference type="EMBL" id="RJTX01000002">
    <property type="protein sequence ID" value="ROH97888.1"/>
    <property type="molecule type" value="Genomic_DNA"/>
</dbReference>
<protein>
    <submittedName>
        <fullName evidence="1">Uncharacterized protein</fullName>
    </submittedName>
</protein>
<comment type="caution">
    <text evidence="1">The sequence shown here is derived from an EMBL/GenBank/DDBJ whole genome shotgun (WGS) entry which is preliminary data.</text>
</comment>
<dbReference type="Proteomes" id="UP000269375">
    <property type="component" value="Unassembled WGS sequence"/>
</dbReference>
<dbReference type="EMBL" id="SOQW01000002">
    <property type="protein sequence ID" value="TDX92936.1"/>
    <property type="molecule type" value="Genomic_DNA"/>
</dbReference>
<evidence type="ECO:0000313" key="2">
    <source>
        <dbReference type="EMBL" id="TDX92936.1"/>
    </source>
</evidence>
<name>A0A3N0W196_9FLAO</name>
<dbReference type="RefSeq" id="WP_123263090.1">
    <property type="nucleotide sequence ID" value="NZ_RJTX01000002.1"/>
</dbReference>
<organism evidence="1 3">
    <name type="scientific">Chryseobacterium daecheongense</name>
    <dbReference type="NCBI Taxonomy" id="192389"/>
    <lineage>
        <taxon>Bacteria</taxon>
        <taxon>Pseudomonadati</taxon>
        <taxon>Bacteroidota</taxon>
        <taxon>Flavobacteriia</taxon>
        <taxon>Flavobacteriales</taxon>
        <taxon>Weeksellaceae</taxon>
        <taxon>Chryseobacterium group</taxon>
        <taxon>Chryseobacterium</taxon>
    </lineage>
</organism>
<evidence type="ECO:0000313" key="1">
    <source>
        <dbReference type="EMBL" id="ROH97888.1"/>
    </source>
</evidence>
<reference evidence="3" key="1">
    <citation type="submission" date="2018-11" db="EMBL/GenBank/DDBJ databases">
        <title>Proposal to divide the Flavobacteriaceae and reorganize its genera based on Amino Acid Identity values calculated from whole genome sequences.</title>
        <authorList>
            <person name="Nicholson A.C."/>
            <person name="Gulvik C.A."/>
            <person name="Whitney A.M."/>
            <person name="Humrighouse B.W."/>
            <person name="Bell M."/>
            <person name="Holmes B."/>
            <person name="Steigerwalt A."/>
            <person name="Villarma A."/>
            <person name="Sheth M."/>
            <person name="Batra D."/>
            <person name="Pryor J."/>
            <person name="Bernardet J.-F."/>
            <person name="Hugo C."/>
            <person name="Kampfer P."/>
            <person name="Newman J."/>
            <person name="Mcquiston J.R."/>
        </authorList>
    </citation>
    <scope>NUCLEOTIDE SEQUENCE [LARGE SCALE GENOMIC DNA]</scope>
    <source>
        <strain evidence="3">DSM 15235</strain>
    </source>
</reference>
<dbReference type="AlphaFoldDB" id="A0A3N0W196"/>
<sequence>MTTYKQAGIGEYLYLAMGICNGHKVVMGVGYTYEYADKKAKEFELASKRLVKYVDISLIKTGEKEKCMTLKKLD</sequence>
<gene>
    <name evidence="2" type="ORF">BCF50_1879</name>
    <name evidence="1" type="ORF">EGI05_11075</name>
</gene>
<dbReference type="OrthoDB" id="7067748at2"/>
<reference evidence="2 4" key="2">
    <citation type="submission" date="2019-03" db="EMBL/GenBank/DDBJ databases">
        <title>Genomic Encyclopedia of Archaeal and Bacterial Type Strains, Phase II (KMG-II): from individual species to whole genera.</title>
        <authorList>
            <person name="Goeker M."/>
        </authorList>
    </citation>
    <scope>NUCLEOTIDE SEQUENCE [LARGE SCALE GENOMIC DNA]</scope>
    <source>
        <strain evidence="2 4">DSM 15235</strain>
    </source>
</reference>